<comment type="caution">
    <text evidence="1">The sequence shown here is derived from an EMBL/GenBank/DDBJ whole genome shotgun (WGS) entry which is preliminary data.</text>
</comment>
<protein>
    <submittedName>
        <fullName evidence="1">Uncharacterized protein</fullName>
    </submittedName>
</protein>
<reference evidence="1 2" key="1">
    <citation type="journal article" date="2019" name="Commun. Biol.">
        <title>The bagworm genome reveals a unique fibroin gene that provides high tensile strength.</title>
        <authorList>
            <person name="Kono N."/>
            <person name="Nakamura H."/>
            <person name="Ohtoshi R."/>
            <person name="Tomita M."/>
            <person name="Numata K."/>
            <person name="Arakawa K."/>
        </authorList>
    </citation>
    <scope>NUCLEOTIDE SEQUENCE [LARGE SCALE GENOMIC DNA]</scope>
</reference>
<organism evidence="1 2">
    <name type="scientific">Eumeta variegata</name>
    <name type="common">Bagworm moth</name>
    <name type="synonym">Eumeta japonica</name>
    <dbReference type="NCBI Taxonomy" id="151549"/>
    <lineage>
        <taxon>Eukaryota</taxon>
        <taxon>Metazoa</taxon>
        <taxon>Ecdysozoa</taxon>
        <taxon>Arthropoda</taxon>
        <taxon>Hexapoda</taxon>
        <taxon>Insecta</taxon>
        <taxon>Pterygota</taxon>
        <taxon>Neoptera</taxon>
        <taxon>Endopterygota</taxon>
        <taxon>Lepidoptera</taxon>
        <taxon>Glossata</taxon>
        <taxon>Ditrysia</taxon>
        <taxon>Tineoidea</taxon>
        <taxon>Psychidae</taxon>
        <taxon>Oiketicinae</taxon>
        <taxon>Eumeta</taxon>
    </lineage>
</organism>
<dbReference type="AlphaFoldDB" id="A0A4C1Y2U9"/>
<accession>A0A4C1Y2U9</accession>
<gene>
    <name evidence="1" type="ORF">EVAR_7484_1</name>
</gene>
<keyword evidence="2" id="KW-1185">Reference proteome</keyword>
<evidence type="ECO:0000313" key="2">
    <source>
        <dbReference type="Proteomes" id="UP000299102"/>
    </source>
</evidence>
<sequence>MKRESVEEKERGRKSYGGGVTLFRYVTISTSQVLPQTTSRNFVTNEVILLCGSIFAESQISELKRGHGRFEDEERMARPPTAVTQENVATVEKLCRITCVELEWELDIGYQQRCKSLFKITFLSVTVVRDGWRTSWPMNRKTAGQMSDGKSFAPARDGCAHVNFDGRPGARPAAPPPQLIYYSIGRVARYIECGLRATRETTTRSRGDGAGGKRPRSAI</sequence>
<dbReference type="Proteomes" id="UP000299102">
    <property type="component" value="Unassembled WGS sequence"/>
</dbReference>
<dbReference type="EMBL" id="BGZK01001067">
    <property type="protein sequence ID" value="GBP70218.1"/>
    <property type="molecule type" value="Genomic_DNA"/>
</dbReference>
<evidence type="ECO:0000313" key="1">
    <source>
        <dbReference type="EMBL" id="GBP70218.1"/>
    </source>
</evidence>
<proteinExistence type="predicted"/>
<name>A0A4C1Y2U9_EUMVA</name>